<dbReference type="GO" id="GO:0009252">
    <property type="term" value="P:peptidoglycan biosynthetic process"/>
    <property type="evidence" value="ECO:0007669"/>
    <property type="project" value="UniProtKB-KW"/>
</dbReference>
<keyword evidence="18" id="KW-1133">Transmembrane helix</keyword>
<organism evidence="21 22">
    <name type="scientific">Mucilaginibacter oryzae</name>
    <dbReference type="NCBI Taxonomy" id="468058"/>
    <lineage>
        <taxon>Bacteria</taxon>
        <taxon>Pseudomonadati</taxon>
        <taxon>Bacteroidota</taxon>
        <taxon>Sphingobacteriia</taxon>
        <taxon>Sphingobacteriales</taxon>
        <taxon>Sphingobacteriaceae</taxon>
        <taxon>Mucilaginibacter</taxon>
    </lineage>
</organism>
<evidence type="ECO:0000256" key="9">
    <source>
        <dbReference type="ARBA" id="ARBA00022679"/>
    </source>
</evidence>
<dbReference type="EMBL" id="QGHA01000004">
    <property type="protein sequence ID" value="PWK77524.1"/>
    <property type="molecule type" value="Genomic_DNA"/>
</dbReference>
<keyword evidence="6" id="KW-0121">Carboxypeptidase</keyword>
<sequence length="755" mass="85810">MRITNTGYNPKNTLQPADIRRYNWYIWRTVIALFAFVVIMITLTIFDVFGQLPSFRDLENPKSNQATEILSSDKQVLGTYYVQNRSNVTYRELSPNVINALVATEDKRFYEHSGIDFGRSFTIFAHLLIGEKQGGSTITQQLALNLFSERSANPFKRIIQKLQEWVTAVKLERHYTKEEILTMYLNTVDFGAYNTFGIKSAARTYFNTTPDKLTPDQAALLIGMVNGPGIYSPIRHPDNAIKRRNLVLNRMAEQKYLSEGQAEDFKRKPLGLDFHQNNHFDGLAPYFRSVLKKEVQKIFKEQNINRPDGTPYDLDRDGLKIYTTIDATMQQYAEEAQKEYMKDLQAQFNNHWRGRNLYKSIHNFKFLLDQGMQKSDRYKQLKQQDKTDEEIQENFNTKTTLNLFTWHGNIDTLMRPIDSIIYSKMLLRNALMSMDPTTGYVKAWVGGTNFEHFKYDQVKSGTRQVGSTAKPFTYAVAIDNGYSPCLKINNVPDTIRGYGAPWCPRSSPAETLPGFITLRQALAHSQNWVTAHIMGEVKPEPVVELIKKMGITSNVPPYPSICLGTFDASVFEMTAAYSTFANHGLWTEPTYILRIEDKNGNVLYTHTPRVVQAMNPQTAYVMTYMLKGVIENGTGSRLAYKYGLRNPIGGKTGTTQNNSDGWFIGITPQLVTGLWTGCEDRDIAFQSTRLGEGANSALPIFAFYMKKVYANPALGIKKNVDFDAPANGVSIEMNCDVYNQQQQGNNSEVDNKLGF</sequence>
<dbReference type="Gene3D" id="3.40.710.10">
    <property type="entry name" value="DD-peptidase/beta-lactamase superfamily"/>
    <property type="match status" value="2"/>
</dbReference>
<evidence type="ECO:0000256" key="15">
    <source>
        <dbReference type="ARBA" id="ARBA00023316"/>
    </source>
</evidence>
<accession>A0A316H942</accession>
<name>A0A316H942_9SPHI</name>
<dbReference type="InterPro" id="IPR012338">
    <property type="entry name" value="Beta-lactam/transpept-like"/>
</dbReference>
<evidence type="ECO:0000256" key="13">
    <source>
        <dbReference type="ARBA" id="ARBA00023136"/>
    </source>
</evidence>
<dbReference type="RefSeq" id="WP_211319012.1">
    <property type="nucleotide sequence ID" value="NZ_QGHA01000004.1"/>
</dbReference>
<evidence type="ECO:0000256" key="16">
    <source>
        <dbReference type="ARBA" id="ARBA00034000"/>
    </source>
</evidence>
<dbReference type="GO" id="GO:0030288">
    <property type="term" value="C:outer membrane-bounded periplasmic space"/>
    <property type="evidence" value="ECO:0007669"/>
    <property type="project" value="TreeGrafter"/>
</dbReference>
<evidence type="ECO:0000256" key="17">
    <source>
        <dbReference type="ARBA" id="ARBA00049902"/>
    </source>
</evidence>
<evidence type="ECO:0000313" key="22">
    <source>
        <dbReference type="Proteomes" id="UP000245678"/>
    </source>
</evidence>
<dbReference type="GO" id="GO:0008658">
    <property type="term" value="F:penicillin binding"/>
    <property type="evidence" value="ECO:0007669"/>
    <property type="project" value="InterPro"/>
</dbReference>
<dbReference type="GO" id="GO:0005886">
    <property type="term" value="C:plasma membrane"/>
    <property type="evidence" value="ECO:0007669"/>
    <property type="project" value="UniProtKB-SubCell"/>
</dbReference>
<evidence type="ECO:0000259" key="20">
    <source>
        <dbReference type="Pfam" id="PF00912"/>
    </source>
</evidence>
<proteinExistence type="inferred from homology"/>
<dbReference type="SUPFAM" id="SSF53955">
    <property type="entry name" value="Lysozyme-like"/>
    <property type="match status" value="1"/>
</dbReference>
<dbReference type="Pfam" id="PF00912">
    <property type="entry name" value="Transgly"/>
    <property type="match status" value="1"/>
</dbReference>
<evidence type="ECO:0000256" key="8">
    <source>
        <dbReference type="ARBA" id="ARBA00022676"/>
    </source>
</evidence>
<feature type="domain" description="Penicillin-binding protein transpeptidase" evidence="19">
    <location>
        <begin position="433"/>
        <end position="669"/>
    </location>
</feature>
<evidence type="ECO:0000256" key="18">
    <source>
        <dbReference type="SAM" id="Phobius"/>
    </source>
</evidence>
<dbReference type="GO" id="GO:0008360">
    <property type="term" value="P:regulation of cell shape"/>
    <property type="evidence" value="ECO:0007669"/>
    <property type="project" value="UniProtKB-KW"/>
</dbReference>
<keyword evidence="18" id="KW-0812">Transmembrane</keyword>
<evidence type="ECO:0000256" key="12">
    <source>
        <dbReference type="ARBA" id="ARBA00022984"/>
    </source>
</evidence>
<dbReference type="GO" id="GO:0071555">
    <property type="term" value="P:cell wall organization"/>
    <property type="evidence" value="ECO:0007669"/>
    <property type="project" value="UniProtKB-KW"/>
</dbReference>
<evidence type="ECO:0000256" key="11">
    <source>
        <dbReference type="ARBA" id="ARBA00022960"/>
    </source>
</evidence>
<comment type="pathway">
    <text evidence="2">Cell wall biogenesis; peptidoglycan biosynthesis.</text>
</comment>
<feature type="transmembrane region" description="Helical" evidence="18">
    <location>
        <begin position="25"/>
        <end position="46"/>
    </location>
</feature>
<evidence type="ECO:0000256" key="6">
    <source>
        <dbReference type="ARBA" id="ARBA00022645"/>
    </source>
</evidence>
<dbReference type="InterPro" id="IPR036950">
    <property type="entry name" value="PBP_transglycosylase"/>
</dbReference>
<evidence type="ECO:0000256" key="3">
    <source>
        <dbReference type="ARBA" id="ARBA00007090"/>
    </source>
</evidence>
<dbReference type="Pfam" id="PF00905">
    <property type="entry name" value="Transpeptidase"/>
    <property type="match status" value="1"/>
</dbReference>
<keyword evidence="7" id="KW-0645">Protease</keyword>
<keyword evidence="10" id="KW-0378">Hydrolase</keyword>
<comment type="catalytic activity">
    <reaction evidence="17">
        <text>[GlcNAc-(1-&gt;4)-Mur2Ac(oyl-L-Ala-gamma-D-Glu-L-Lys-D-Ala-D-Ala)](n)-di-trans,octa-cis-undecaprenyl diphosphate + beta-D-GlcNAc-(1-&gt;4)-Mur2Ac(oyl-L-Ala-gamma-D-Glu-L-Lys-D-Ala-D-Ala)-di-trans,octa-cis-undecaprenyl diphosphate = [GlcNAc-(1-&gt;4)-Mur2Ac(oyl-L-Ala-gamma-D-Glu-L-Lys-D-Ala-D-Ala)](n+1)-di-trans,octa-cis-undecaprenyl diphosphate + di-trans,octa-cis-undecaprenyl diphosphate + H(+)</text>
        <dbReference type="Rhea" id="RHEA:23708"/>
        <dbReference type="Rhea" id="RHEA-COMP:9602"/>
        <dbReference type="Rhea" id="RHEA-COMP:9603"/>
        <dbReference type="ChEBI" id="CHEBI:15378"/>
        <dbReference type="ChEBI" id="CHEBI:58405"/>
        <dbReference type="ChEBI" id="CHEBI:60033"/>
        <dbReference type="ChEBI" id="CHEBI:78435"/>
        <dbReference type="EC" id="2.4.99.28"/>
    </reaction>
</comment>
<dbReference type="GO" id="GO:0008955">
    <property type="term" value="F:peptidoglycan glycosyltransferase activity"/>
    <property type="evidence" value="ECO:0007669"/>
    <property type="project" value="UniProtKB-EC"/>
</dbReference>
<evidence type="ECO:0000256" key="7">
    <source>
        <dbReference type="ARBA" id="ARBA00022670"/>
    </source>
</evidence>
<dbReference type="GO" id="GO:0006508">
    <property type="term" value="P:proteolysis"/>
    <property type="evidence" value="ECO:0007669"/>
    <property type="project" value="UniProtKB-KW"/>
</dbReference>
<keyword evidence="11" id="KW-0133">Cell shape</keyword>
<evidence type="ECO:0000256" key="1">
    <source>
        <dbReference type="ARBA" id="ARBA00004236"/>
    </source>
</evidence>
<evidence type="ECO:0000313" key="21">
    <source>
        <dbReference type="EMBL" id="PWK77524.1"/>
    </source>
</evidence>
<evidence type="ECO:0000256" key="5">
    <source>
        <dbReference type="ARBA" id="ARBA00022475"/>
    </source>
</evidence>
<keyword evidence="13 18" id="KW-0472">Membrane</keyword>
<keyword evidence="14" id="KW-0511">Multifunctional enzyme</keyword>
<comment type="catalytic activity">
    <reaction evidence="16">
        <text>Preferential cleavage: (Ac)2-L-Lys-D-Ala-|-D-Ala. Also transpeptidation of peptidyl-alanyl moieties that are N-acyl substituents of D-alanine.</text>
        <dbReference type="EC" id="3.4.16.4"/>
    </reaction>
</comment>
<dbReference type="PANTHER" id="PTHR32282:SF11">
    <property type="entry name" value="PENICILLIN-BINDING PROTEIN 1B"/>
    <property type="match status" value="1"/>
</dbReference>
<evidence type="ECO:0000259" key="19">
    <source>
        <dbReference type="Pfam" id="PF00905"/>
    </source>
</evidence>
<keyword evidence="9" id="KW-0808">Transferase</keyword>
<feature type="domain" description="Glycosyl transferase family 51" evidence="20">
    <location>
        <begin position="75"/>
        <end position="251"/>
    </location>
</feature>
<dbReference type="Gene3D" id="1.10.3810.10">
    <property type="entry name" value="Biosynthetic peptidoglycan transglycosylase-like"/>
    <property type="match status" value="1"/>
</dbReference>
<keyword evidence="22" id="KW-1185">Reference proteome</keyword>
<dbReference type="AlphaFoldDB" id="A0A316H942"/>
<dbReference type="InterPro" id="IPR050396">
    <property type="entry name" value="Glycosyltr_51/Transpeptidase"/>
</dbReference>
<keyword evidence="5" id="KW-1003">Cell membrane</keyword>
<dbReference type="PANTHER" id="PTHR32282">
    <property type="entry name" value="BINDING PROTEIN TRANSPEPTIDASE, PUTATIVE-RELATED"/>
    <property type="match status" value="1"/>
</dbReference>
<keyword evidence="12" id="KW-0573">Peptidoglycan synthesis</keyword>
<keyword evidence="15" id="KW-0961">Cell wall biogenesis/degradation</keyword>
<dbReference type="Proteomes" id="UP000245678">
    <property type="component" value="Unassembled WGS sequence"/>
</dbReference>
<dbReference type="InterPro" id="IPR023346">
    <property type="entry name" value="Lysozyme-like_dom_sf"/>
</dbReference>
<evidence type="ECO:0000256" key="4">
    <source>
        <dbReference type="ARBA" id="ARBA00007739"/>
    </source>
</evidence>
<dbReference type="SUPFAM" id="SSF56601">
    <property type="entry name" value="beta-lactamase/transpeptidase-like"/>
    <property type="match status" value="1"/>
</dbReference>
<evidence type="ECO:0000256" key="2">
    <source>
        <dbReference type="ARBA" id="ARBA00004752"/>
    </source>
</evidence>
<protein>
    <submittedName>
        <fullName evidence="21">Penicillin-binding protein 1A</fullName>
    </submittedName>
</protein>
<reference evidence="21 22" key="1">
    <citation type="submission" date="2018-05" db="EMBL/GenBank/DDBJ databases">
        <title>Genomic Encyclopedia of Archaeal and Bacterial Type Strains, Phase II (KMG-II): from individual species to whole genera.</title>
        <authorList>
            <person name="Goeker M."/>
        </authorList>
    </citation>
    <scope>NUCLEOTIDE SEQUENCE [LARGE SCALE GENOMIC DNA]</scope>
    <source>
        <strain evidence="21 22">DSM 19975</strain>
    </source>
</reference>
<dbReference type="GO" id="GO:0009002">
    <property type="term" value="F:serine-type D-Ala-D-Ala carboxypeptidase activity"/>
    <property type="evidence" value="ECO:0007669"/>
    <property type="project" value="UniProtKB-EC"/>
</dbReference>
<comment type="caution">
    <text evidence="21">The sequence shown here is derived from an EMBL/GenBank/DDBJ whole genome shotgun (WGS) entry which is preliminary data.</text>
</comment>
<gene>
    <name evidence="21" type="ORF">LX99_02401</name>
</gene>
<comment type="similarity">
    <text evidence="4">In the N-terminal section; belongs to the glycosyltransferase 51 family.</text>
</comment>
<evidence type="ECO:0000256" key="14">
    <source>
        <dbReference type="ARBA" id="ARBA00023268"/>
    </source>
</evidence>
<comment type="similarity">
    <text evidence="3">In the C-terminal section; belongs to the transpeptidase family.</text>
</comment>
<keyword evidence="8" id="KW-0328">Glycosyltransferase</keyword>
<evidence type="ECO:0000256" key="10">
    <source>
        <dbReference type="ARBA" id="ARBA00022801"/>
    </source>
</evidence>
<comment type="subcellular location">
    <subcellularLocation>
        <location evidence="1">Cell membrane</location>
    </subcellularLocation>
</comment>
<dbReference type="InterPro" id="IPR001460">
    <property type="entry name" value="PCN-bd_Tpept"/>
</dbReference>
<dbReference type="InterPro" id="IPR001264">
    <property type="entry name" value="Glyco_trans_51"/>
</dbReference>